<dbReference type="Proteomes" id="UP000029227">
    <property type="component" value="Unassembled WGS sequence"/>
</dbReference>
<evidence type="ECO:0000313" key="5">
    <source>
        <dbReference type="Proteomes" id="UP000029227"/>
    </source>
</evidence>
<dbReference type="SUPFAM" id="SSF141868">
    <property type="entry name" value="EAL domain-like"/>
    <property type="match status" value="1"/>
</dbReference>
<dbReference type="Gene3D" id="3.20.20.450">
    <property type="entry name" value="EAL domain"/>
    <property type="match status" value="1"/>
</dbReference>
<keyword evidence="1" id="KW-0812">Transmembrane</keyword>
<dbReference type="Pfam" id="PF00563">
    <property type="entry name" value="EAL"/>
    <property type="match status" value="1"/>
</dbReference>
<dbReference type="STRING" id="754436.JCM19237_2460"/>
<dbReference type="InterPro" id="IPR050706">
    <property type="entry name" value="Cyclic-di-GMP_PDE-like"/>
</dbReference>
<feature type="transmembrane region" description="Helical" evidence="1">
    <location>
        <begin position="61"/>
        <end position="84"/>
    </location>
</feature>
<evidence type="ECO:0000313" key="4">
    <source>
        <dbReference type="EMBL" id="GAL06369.1"/>
    </source>
</evidence>
<dbReference type="CDD" id="cd01948">
    <property type="entry name" value="EAL"/>
    <property type="match status" value="1"/>
</dbReference>
<accession>A0A090QWY2</accession>
<dbReference type="SMART" id="SM00052">
    <property type="entry name" value="EAL"/>
    <property type="match status" value="1"/>
</dbReference>
<gene>
    <name evidence="4" type="ORF">JCM19237_2460</name>
</gene>
<proteinExistence type="predicted"/>
<dbReference type="InterPro" id="IPR035919">
    <property type="entry name" value="EAL_sf"/>
</dbReference>
<reference evidence="4 5" key="1">
    <citation type="journal article" date="2014" name="Genome Announc.">
        <title>Draft Genome Sequences of Two Vibrionaceae Species, Vibrio ponticus C121 and Photobacterium aphoticum C119, Isolated as Coral Reef Microbiota.</title>
        <authorList>
            <person name="Al-saari N."/>
            <person name="Meirelles P.M."/>
            <person name="Mino S."/>
            <person name="Suda W."/>
            <person name="Oshima K."/>
            <person name="Hattori M."/>
            <person name="Ohkuma M."/>
            <person name="Thompson F.L."/>
            <person name="Gomez-Gil B."/>
            <person name="Sawabe T."/>
            <person name="Sawabe T."/>
        </authorList>
    </citation>
    <scope>NUCLEOTIDE SEQUENCE [LARGE SCALE GENOMIC DNA]</scope>
    <source>
        <strain evidence="4 5">JCM 19237</strain>
    </source>
</reference>
<evidence type="ECO:0000259" key="2">
    <source>
        <dbReference type="PROSITE" id="PS50883"/>
    </source>
</evidence>
<feature type="domain" description="EAL" evidence="2">
    <location>
        <begin position="446"/>
        <end position="696"/>
    </location>
</feature>
<dbReference type="InterPro" id="IPR029787">
    <property type="entry name" value="Nucleotide_cyclase"/>
</dbReference>
<dbReference type="InterPro" id="IPR001633">
    <property type="entry name" value="EAL_dom"/>
</dbReference>
<dbReference type="InterPro" id="IPR033423">
    <property type="entry name" value="GAPES4"/>
</dbReference>
<dbReference type="SUPFAM" id="SSF55073">
    <property type="entry name" value="Nucleotide cyclase"/>
    <property type="match status" value="1"/>
</dbReference>
<dbReference type="Gene3D" id="3.30.70.270">
    <property type="match status" value="1"/>
</dbReference>
<dbReference type="PROSITE" id="PS50887">
    <property type="entry name" value="GGDEF"/>
    <property type="match status" value="1"/>
</dbReference>
<dbReference type="NCBIfam" id="TIGR00254">
    <property type="entry name" value="GGDEF"/>
    <property type="match status" value="1"/>
</dbReference>
<dbReference type="InterPro" id="IPR000160">
    <property type="entry name" value="GGDEF_dom"/>
</dbReference>
<keyword evidence="1" id="KW-1133">Transmembrane helix</keyword>
<evidence type="ECO:0000259" key="3">
    <source>
        <dbReference type="PROSITE" id="PS50887"/>
    </source>
</evidence>
<dbReference type="eggNOG" id="COG2199">
    <property type="taxonomic scope" value="Bacteria"/>
</dbReference>
<dbReference type="PANTHER" id="PTHR33121">
    <property type="entry name" value="CYCLIC DI-GMP PHOSPHODIESTERASE PDEF"/>
    <property type="match status" value="1"/>
</dbReference>
<dbReference type="InterPro" id="IPR043128">
    <property type="entry name" value="Rev_trsase/Diguanyl_cyclase"/>
</dbReference>
<keyword evidence="1" id="KW-0472">Membrane</keyword>
<dbReference type="Pfam" id="PF00990">
    <property type="entry name" value="GGDEF"/>
    <property type="match status" value="1"/>
</dbReference>
<evidence type="ECO:0000256" key="1">
    <source>
        <dbReference type="SAM" id="Phobius"/>
    </source>
</evidence>
<dbReference type="NCBIfam" id="NF008281">
    <property type="entry name" value="PRK11059.1"/>
    <property type="match status" value="1"/>
</dbReference>
<protein>
    <submittedName>
        <fullName evidence="4">MSHA biogenesis protein MshH</fullName>
    </submittedName>
</protein>
<dbReference type="SMART" id="SM00267">
    <property type="entry name" value="GGDEF"/>
    <property type="match status" value="1"/>
</dbReference>
<sequence length="703" mass="80030">MLVSALTFRGREWYFEGSSLLLAWHPSHVSQQGDRDYNDFFWRTIQHIMRKASGMKLTNRLVAFVTLIVICAIFVIFIGGALSFRKLGQDYLTHYLDGIVEVIDQEMADPDGATSMSRWLPKLLKASNVVELEIGNESGVVYAFKGLQKLPDPSILHHSDYTLKQNPGFYVRLQSLPPYTEFTYSIGAMSFISLAIGIIILGLIWGLDWLRRQLLGSELLEERGRMILAGRVDEHAIGDEREWPATASLALDQMITELKDARQERSRFDTFIRTHTFLDQLTGAANRVLFDSRLQSMLQDQDNHGAVIVIRIADWDELVSERGREVADELIQDVGVVLSNLVQRYPDTVLARYFDAEFAILLSQQSVKEVKLFTNQIMHALDRLVPATPLEADNWCHIGVTFCASGERRGRVMDEADMALRSAQLQGTNSWYAFKKDQQFEDARGSVRWRTLLDTIFNREGVILYQQPVVMLDETVLHRELMSRIRDENGMLIKASRFMRAVEQVGFSARMDKVVVTQTLRLLRQQPVTDALSVNLSVEALLDKTFVKWLRNELLQTPRTVLNRLSFEIPEGGLVKHLDAMRPVTRMLVGLGCKLVVDQAGRTIVSTHYIKDIRADYIKLHRSLVREINLRQENQLFVRSMLGACANTDAKVIAVGVENHKEWQVLQQLGVSGGQGRFFAPELSVEKGTFSNDKVLNMFHKRS</sequence>
<dbReference type="PROSITE" id="PS50883">
    <property type="entry name" value="EAL"/>
    <property type="match status" value="1"/>
</dbReference>
<dbReference type="eggNOG" id="COG2200">
    <property type="taxonomic scope" value="Bacteria"/>
</dbReference>
<dbReference type="Pfam" id="PF17157">
    <property type="entry name" value="GAPES4"/>
    <property type="match status" value="1"/>
</dbReference>
<feature type="transmembrane region" description="Helical" evidence="1">
    <location>
        <begin position="182"/>
        <end position="207"/>
    </location>
</feature>
<organism evidence="4 5">
    <name type="scientific">Photobacterium aphoticum</name>
    <dbReference type="NCBI Taxonomy" id="754436"/>
    <lineage>
        <taxon>Bacteria</taxon>
        <taxon>Pseudomonadati</taxon>
        <taxon>Pseudomonadota</taxon>
        <taxon>Gammaproteobacteria</taxon>
        <taxon>Vibrionales</taxon>
        <taxon>Vibrionaceae</taxon>
        <taxon>Photobacterium</taxon>
    </lineage>
</organism>
<name>A0A090QWY2_9GAMM</name>
<dbReference type="EMBL" id="BBMN01000011">
    <property type="protein sequence ID" value="GAL06369.1"/>
    <property type="molecule type" value="Genomic_DNA"/>
</dbReference>
<dbReference type="AlphaFoldDB" id="A0A090QWY2"/>
<dbReference type="GO" id="GO:0071111">
    <property type="term" value="F:cyclic-guanylate-specific phosphodiesterase activity"/>
    <property type="evidence" value="ECO:0007669"/>
    <property type="project" value="InterPro"/>
</dbReference>
<feature type="domain" description="GGDEF" evidence="3">
    <location>
        <begin position="303"/>
        <end position="436"/>
    </location>
</feature>
<dbReference type="PANTHER" id="PTHR33121:SF32">
    <property type="entry name" value="RNASE E SPECIFICITY FACTOR CSRD"/>
    <property type="match status" value="1"/>
</dbReference>
<comment type="caution">
    <text evidence="4">The sequence shown here is derived from an EMBL/GenBank/DDBJ whole genome shotgun (WGS) entry which is preliminary data.</text>
</comment>